<gene>
    <name evidence="2" type="ORF">B0J15DRAFT_106653</name>
</gene>
<evidence type="ECO:0000313" key="3">
    <source>
        <dbReference type="Proteomes" id="UP000736672"/>
    </source>
</evidence>
<evidence type="ECO:0000256" key="1">
    <source>
        <dbReference type="SAM" id="MobiDB-lite"/>
    </source>
</evidence>
<protein>
    <submittedName>
        <fullName evidence="2">Uncharacterized protein</fullName>
    </submittedName>
</protein>
<dbReference type="EMBL" id="JAGTJS010000002">
    <property type="protein sequence ID" value="KAH7273655.1"/>
    <property type="molecule type" value="Genomic_DNA"/>
</dbReference>
<proteinExistence type="predicted"/>
<dbReference type="Proteomes" id="UP000736672">
    <property type="component" value="Unassembled WGS sequence"/>
</dbReference>
<keyword evidence="3" id="KW-1185">Reference proteome</keyword>
<comment type="caution">
    <text evidence="2">The sequence shown here is derived from an EMBL/GenBank/DDBJ whole genome shotgun (WGS) entry which is preliminary data.</text>
</comment>
<accession>A0A9P9RD38</accession>
<evidence type="ECO:0000313" key="2">
    <source>
        <dbReference type="EMBL" id="KAH7273655.1"/>
    </source>
</evidence>
<organism evidence="2 3">
    <name type="scientific">Fusarium solani</name>
    <name type="common">Filamentous fungus</name>
    <dbReference type="NCBI Taxonomy" id="169388"/>
    <lineage>
        <taxon>Eukaryota</taxon>
        <taxon>Fungi</taxon>
        <taxon>Dikarya</taxon>
        <taxon>Ascomycota</taxon>
        <taxon>Pezizomycotina</taxon>
        <taxon>Sordariomycetes</taxon>
        <taxon>Hypocreomycetidae</taxon>
        <taxon>Hypocreales</taxon>
        <taxon>Nectriaceae</taxon>
        <taxon>Fusarium</taxon>
        <taxon>Fusarium solani species complex</taxon>
    </lineage>
</organism>
<dbReference type="AlphaFoldDB" id="A0A9P9RD38"/>
<reference evidence="2" key="1">
    <citation type="journal article" date="2021" name="Nat. Commun.">
        <title>Genetic determinants of endophytism in the Arabidopsis root mycobiome.</title>
        <authorList>
            <person name="Mesny F."/>
            <person name="Miyauchi S."/>
            <person name="Thiergart T."/>
            <person name="Pickel B."/>
            <person name="Atanasova L."/>
            <person name="Karlsson M."/>
            <person name="Huettel B."/>
            <person name="Barry K.W."/>
            <person name="Haridas S."/>
            <person name="Chen C."/>
            <person name="Bauer D."/>
            <person name="Andreopoulos W."/>
            <person name="Pangilinan J."/>
            <person name="LaButti K."/>
            <person name="Riley R."/>
            <person name="Lipzen A."/>
            <person name="Clum A."/>
            <person name="Drula E."/>
            <person name="Henrissat B."/>
            <person name="Kohler A."/>
            <person name="Grigoriev I.V."/>
            <person name="Martin F.M."/>
            <person name="Hacquard S."/>
        </authorList>
    </citation>
    <scope>NUCLEOTIDE SEQUENCE</scope>
    <source>
        <strain evidence="2">FSSC 5 MPI-SDFR-AT-0091</strain>
    </source>
</reference>
<sequence>MLKPLSRNEETHSSNPLVLLLIESQIRPKPIRQVRDHSANKQMLDAVLNGSGCSLKCLVDPLYICISSPPFNGAAVEAPSKNEKTTITRDKKVSPVSKRQAIPPTTEPSAGPDLSEITTPDSRGTKRHFETRRRGIPATDIRPPAGHSGRGKKAFGCSVSHRQIVERLGPSIHPPLAVEAPLSVTPTSSDLPLSGRSLHCPRASPESLGPP</sequence>
<feature type="region of interest" description="Disordered" evidence="1">
    <location>
        <begin position="82"/>
        <end position="154"/>
    </location>
</feature>
<name>A0A9P9RD38_FUSSL</name>
<feature type="compositionally biased region" description="Basic and acidic residues" evidence="1">
    <location>
        <begin position="82"/>
        <end position="93"/>
    </location>
</feature>
<feature type="region of interest" description="Disordered" evidence="1">
    <location>
        <begin position="169"/>
        <end position="211"/>
    </location>
</feature>